<reference evidence="1 2" key="1">
    <citation type="journal article" date="2012" name="J. Bacteriol.">
        <title>Draft Genome Sequences for Two Metal-Reducing Pelosinus fermentans Strains Isolated from a Cr(VI)-Contaminated Site and for Type Strain R7.</title>
        <authorList>
            <person name="Brown S.D."/>
            <person name="Podar M."/>
            <person name="Klingeman D.M."/>
            <person name="Johnson C.M."/>
            <person name="Yang Z.K."/>
            <person name="Utturkar S.M."/>
            <person name="Land M.L."/>
            <person name="Mosher J.J."/>
            <person name="Hurt R.A.Jr."/>
            <person name="Phelps T.J."/>
            <person name="Palumbo A.V."/>
            <person name="Arkin A.P."/>
            <person name="Hazen T.C."/>
            <person name="Elias D.A."/>
        </authorList>
    </citation>
    <scope>NUCLEOTIDE SEQUENCE [LARGE SCALE GENOMIC DNA]</scope>
    <source>
        <strain evidence="1 2">B4</strain>
    </source>
</reference>
<organism evidence="1 2">
    <name type="scientific">Pelosinus fermentans B4</name>
    <dbReference type="NCBI Taxonomy" id="1149862"/>
    <lineage>
        <taxon>Bacteria</taxon>
        <taxon>Bacillati</taxon>
        <taxon>Bacillota</taxon>
        <taxon>Negativicutes</taxon>
        <taxon>Selenomonadales</taxon>
        <taxon>Sporomusaceae</taxon>
        <taxon>Pelosinus</taxon>
    </lineage>
</organism>
<name>I9B169_9FIRM</name>
<comment type="caution">
    <text evidence="1">The sequence shown here is derived from an EMBL/GenBank/DDBJ whole genome shotgun (WGS) entry which is preliminary data.</text>
</comment>
<evidence type="ECO:0000313" key="2">
    <source>
        <dbReference type="Proteomes" id="UP000004324"/>
    </source>
</evidence>
<protein>
    <submittedName>
        <fullName evidence="1">Uncharacterized protein</fullName>
    </submittedName>
</protein>
<dbReference type="AlphaFoldDB" id="I9B169"/>
<sequence length="34" mass="3987">MLYRCLPLTEGLIVKITFDKNYKNIIELTNQLTS</sequence>
<evidence type="ECO:0000313" key="1">
    <source>
        <dbReference type="EMBL" id="EIW18857.1"/>
    </source>
</evidence>
<dbReference type="EMBL" id="AKVJ01000022">
    <property type="protein sequence ID" value="EIW18857.1"/>
    <property type="molecule type" value="Genomic_DNA"/>
</dbReference>
<keyword evidence="2" id="KW-1185">Reference proteome</keyword>
<dbReference type="Proteomes" id="UP000004324">
    <property type="component" value="Unassembled WGS sequence"/>
</dbReference>
<gene>
    <name evidence="1" type="ORF">FB4_0382</name>
</gene>
<proteinExistence type="predicted"/>
<accession>I9B169</accession>